<dbReference type="GO" id="GO:0043138">
    <property type="term" value="F:3'-5' DNA helicase activity"/>
    <property type="evidence" value="ECO:0007669"/>
    <property type="project" value="TreeGrafter"/>
</dbReference>
<dbReference type="KEGG" id="vgu:HYG85_04450"/>
<dbReference type="EMBL" id="CP058561">
    <property type="protein sequence ID" value="QUH28203.1"/>
    <property type="molecule type" value="Genomic_DNA"/>
</dbReference>
<evidence type="ECO:0000259" key="6">
    <source>
        <dbReference type="Pfam" id="PF13361"/>
    </source>
</evidence>
<feature type="coiled-coil region" evidence="5">
    <location>
        <begin position="659"/>
        <end position="704"/>
    </location>
</feature>
<dbReference type="Proteomes" id="UP000677305">
    <property type="component" value="Chromosome"/>
</dbReference>
<dbReference type="GO" id="GO:0005524">
    <property type="term" value="F:ATP binding"/>
    <property type="evidence" value="ECO:0007669"/>
    <property type="project" value="UniProtKB-KW"/>
</dbReference>
<dbReference type="PANTHER" id="PTHR11070:SF2">
    <property type="entry name" value="ATP-DEPENDENT DNA HELICASE SRS2"/>
    <property type="match status" value="1"/>
</dbReference>
<proteinExistence type="predicted"/>
<dbReference type="RefSeq" id="WP_212692456.1">
    <property type="nucleotide sequence ID" value="NZ_CP058561.1"/>
</dbReference>
<dbReference type="Gene3D" id="3.40.50.300">
    <property type="entry name" value="P-loop containing nucleotide triphosphate hydrolases"/>
    <property type="match status" value="2"/>
</dbReference>
<evidence type="ECO:0000313" key="7">
    <source>
        <dbReference type="EMBL" id="QUH28203.1"/>
    </source>
</evidence>
<accession>A0A8J8M8F4</accession>
<evidence type="ECO:0000256" key="1">
    <source>
        <dbReference type="ARBA" id="ARBA00022741"/>
    </source>
</evidence>
<dbReference type="AlphaFoldDB" id="A0A8J8M8F4"/>
<dbReference type="InterPro" id="IPR000212">
    <property type="entry name" value="DNA_helicase_UvrD/REP"/>
</dbReference>
<organism evidence="7 8">
    <name type="scientific">Vallitalea guaymasensis</name>
    <dbReference type="NCBI Taxonomy" id="1185412"/>
    <lineage>
        <taxon>Bacteria</taxon>
        <taxon>Bacillati</taxon>
        <taxon>Bacillota</taxon>
        <taxon>Clostridia</taxon>
        <taxon>Lachnospirales</taxon>
        <taxon>Vallitaleaceae</taxon>
        <taxon>Vallitalea</taxon>
    </lineage>
</organism>
<dbReference type="GO" id="GO:0000725">
    <property type="term" value="P:recombinational repair"/>
    <property type="evidence" value="ECO:0007669"/>
    <property type="project" value="TreeGrafter"/>
</dbReference>
<evidence type="ECO:0000256" key="2">
    <source>
        <dbReference type="ARBA" id="ARBA00022801"/>
    </source>
</evidence>
<evidence type="ECO:0000313" key="8">
    <source>
        <dbReference type="Proteomes" id="UP000677305"/>
    </source>
</evidence>
<keyword evidence="8" id="KW-1185">Reference proteome</keyword>
<keyword evidence="2" id="KW-0378">Hydrolase</keyword>
<dbReference type="SUPFAM" id="SSF52540">
    <property type="entry name" value="P-loop containing nucleoside triphosphate hydrolases"/>
    <property type="match status" value="1"/>
</dbReference>
<name>A0A8J8M8F4_9FIRM</name>
<gene>
    <name evidence="7" type="ORF">HYG85_04450</name>
</gene>
<feature type="domain" description="UvrD-like helicase C-terminal" evidence="6">
    <location>
        <begin position="484"/>
        <end position="546"/>
    </location>
</feature>
<feature type="domain" description="UvrD-like helicase C-terminal" evidence="6">
    <location>
        <begin position="373"/>
        <end position="475"/>
    </location>
</feature>
<keyword evidence="4" id="KW-0067">ATP-binding</keyword>
<dbReference type="GO" id="GO:0003677">
    <property type="term" value="F:DNA binding"/>
    <property type="evidence" value="ECO:0007669"/>
    <property type="project" value="InterPro"/>
</dbReference>
<dbReference type="PANTHER" id="PTHR11070">
    <property type="entry name" value="UVRD / RECB / PCRA DNA HELICASE FAMILY MEMBER"/>
    <property type="match status" value="1"/>
</dbReference>
<protein>
    <submittedName>
        <fullName evidence="7">NERD domain-containing protein</fullName>
    </submittedName>
</protein>
<evidence type="ECO:0000256" key="3">
    <source>
        <dbReference type="ARBA" id="ARBA00022806"/>
    </source>
</evidence>
<dbReference type="InterPro" id="IPR027417">
    <property type="entry name" value="P-loop_NTPase"/>
</dbReference>
<keyword evidence="3" id="KW-0347">Helicase</keyword>
<keyword evidence="1" id="KW-0547">Nucleotide-binding</keyword>
<dbReference type="GO" id="GO:0016787">
    <property type="term" value="F:hydrolase activity"/>
    <property type="evidence" value="ECO:0007669"/>
    <property type="project" value="UniProtKB-KW"/>
</dbReference>
<dbReference type="Pfam" id="PF13361">
    <property type="entry name" value="UvrD_C"/>
    <property type="match status" value="2"/>
</dbReference>
<dbReference type="GO" id="GO:0005829">
    <property type="term" value="C:cytosol"/>
    <property type="evidence" value="ECO:0007669"/>
    <property type="project" value="TreeGrafter"/>
</dbReference>
<evidence type="ECO:0000256" key="4">
    <source>
        <dbReference type="ARBA" id="ARBA00022840"/>
    </source>
</evidence>
<sequence length="929" mass="108575">MAKIIPQYITTNMTPGEKELLNFLHKLPDDYIVYYTINVNNKEPDFIVVGKKIGVMVIEVKDWDLDYIRRFDKKSVNLKNRSNVKNPLVQAQEYSNELLNIIKDKYIYGYPVNKVVCFCNITYSEYMEFKDNRGTKISDILKPEDIIFKDELQSLKSNTRRRRDKQGKYHIPDANNDYIKLLQDKFYHTFTRDMTDKDVKIFSSAIYPQFIIDDDEPIFKALEWDQILMAKSIPTEHELIRGNAGTGKSIVLQTKALYIASHKPNAKILLIYFNSCIKSHIYAKTKELKYNKQIELNYYESWKEKKGQYDYILVDEGQDFDNGMLKELKDSLKKDGIIVIASDGAQNVYGRQHNLDPDGEDIVIDIKKKVDLLTRNYRTTEEIFVFAYTFLKNEKLKAQLSENKYNSNYSTKIKEHFRSGEMPILKEAKDDDDEYNIIKDHIEYLLVRGELANNIAIIINQNEDIEKYVKRFQEDKYSKVKLYSDKKDCKPEDNEAFIYTRHSAKGLEFKHVILCGIKDDKASTYHKSTFVAMTRAKYSLMIIYKEEAKKYDNVKVIKQVYQELSREYNIEKDSKNRYKLYGEQLLNKMKTIVGIRKITANMDKYTAPEALEIIDRLIDNSFNDVSNFQNKIIEKTNSTKNQTRVKNQHIRSSEIVKPSGEYERDIQVLKKKIEDEKKKTIEKDRKLKTIQKQYKNKVDDLEKELIKKDFTITNLETAATKQDNVKMYNENISYLKDDSISNTSIFKRGLLKKIVFITIGILIFLCYRDPINIFREGHTIGISDDSAVKNNKKTIYLKSTMIPGKDGNGAKVIQSYINIYIDDVKIDELSGFHQSDSMISIEESDSSTELVFNGEIKQNSNSKKKNYESYSLSITKSVKIVYSNTYNSIMINDNSFEMHQLKELKNCIQGMDKLEIGKKNNQIIIEYNN</sequence>
<evidence type="ECO:0000256" key="5">
    <source>
        <dbReference type="SAM" id="Coils"/>
    </source>
</evidence>
<dbReference type="InterPro" id="IPR014017">
    <property type="entry name" value="DNA_helicase_UvrD-like_C"/>
</dbReference>
<keyword evidence="5" id="KW-0175">Coiled coil</keyword>
<reference evidence="7 8" key="1">
    <citation type="submission" date="2020-07" db="EMBL/GenBank/DDBJ databases">
        <title>Vallitalea guaymasensis genome.</title>
        <authorList>
            <person name="Postec A."/>
        </authorList>
    </citation>
    <scope>NUCLEOTIDE SEQUENCE [LARGE SCALE GENOMIC DNA]</scope>
    <source>
        <strain evidence="7 8">Ra1766G1</strain>
    </source>
</reference>